<protein>
    <submittedName>
        <fullName evidence="2">Uncharacterized protein</fullName>
    </submittedName>
</protein>
<sequence length="79" mass="8783">MTNDWYRSCCTALMKLCCLCWRRREDKTFSPSKGTLQRGLGGATRIGTEEEGGAKKRGGGHKGMRGWGEEQDGVWRGGE</sequence>
<dbReference type="Proteomes" id="UP001519460">
    <property type="component" value="Unassembled WGS sequence"/>
</dbReference>
<gene>
    <name evidence="2" type="ORF">BaRGS_00029115</name>
</gene>
<accession>A0ABD0JY17</accession>
<feature type="non-terminal residue" evidence="2">
    <location>
        <position position="79"/>
    </location>
</feature>
<proteinExistence type="predicted"/>
<evidence type="ECO:0000313" key="3">
    <source>
        <dbReference type="Proteomes" id="UP001519460"/>
    </source>
</evidence>
<reference evidence="2 3" key="1">
    <citation type="journal article" date="2023" name="Sci. Data">
        <title>Genome assembly of the Korean intertidal mud-creeper Batillaria attramentaria.</title>
        <authorList>
            <person name="Patra A.K."/>
            <person name="Ho P.T."/>
            <person name="Jun S."/>
            <person name="Lee S.J."/>
            <person name="Kim Y."/>
            <person name="Won Y.J."/>
        </authorList>
    </citation>
    <scope>NUCLEOTIDE SEQUENCE [LARGE SCALE GENOMIC DNA]</scope>
    <source>
        <strain evidence="2">Wonlab-2016</strain>
    </source>
</reference>
<evidence type="ECO:0000313" key="2">
    <source>
        <dbReference type="EMBL" id="KAK7479649.1"/>
    </source>
</evidence>
<feature type="region of interest" description="Disordered" evidence="1">
    <location>
        <begin position="29"/>
        <end position="79"/>
    </location>
</feature>
<feature type="compositionally biased region" description="Basic residues" evidence="1">
    <location>
        <begin position="55"/>
        <end position="64"/>
    </location>
</feature>
<name>A0ABD0JY17_9CAEN</name>
<dbReference type="EMBL" id="JACVVK020000298">
    <property type="protein sequence ID" value="KAK7479649.1"/>
    <property type="molecule type" value="Genomic_DNA"/>
</dbReference>
<dbReference type="AlphaFoldDB" id="A0ABD0JY17"/>
<evidence type="ECO:0000256" key="1">
    <source>
        <dbReference type="SAM" id="MobiDB-lite"/>
    </source>
</evidence>
<comment type="caution">
    <text evidence="2">The sequence shown here is derived from an EMBL/GenBank/DDBJ whole genome shotgun (WGS) entry which is preliminary data.</text>
</comment>
<organism evidence="2 3">
    <name type="scientific">Batillaria attramentaria</name>
    <dbReference type="NCBI Taxonomy" id="370345"/>
    <lineage>
        <taxon>Eukaryota</taxon>
        <taxon>Metazoa</taxon>
        <taxon>Spiralia</taxon>
        <taxon>Lophotrochozoa</taxon>
        <taxon>Mollusca</taxon>
        <taxon>Gastropoda</taxon>
        <taxon>Caenogastropoda</taxon>
        <taxon>Sorbeoconcha</taxon>
        <taxon>Cerithioidea</taxon>
        <taxon>Batillariidae</taxon>
        <taxon>Batillaria</taxon>
    </lineage>
</organism>
<keyword evidence="3" id="KW-1185">Reference proteome</keyword>